<proteinExistence type="predicted"/>
<protein>
    <submittedName>
        <fullName evidence="1">Uncharacterized protein</fullName>
    </submittedName>
</protein>
<accession>Q0UWK1</accession>
<sequence>MYLTTPSALFALLLTFQRRNNSLPTAMKVPG</sequence>
<dbReference type="InParanoid" id="Q0UWK1"/>
<dbReference type="HOGENOM" id="CLU_3399579_0_0_1"/>
<dbReference type="GeneID" id="5971271"/>
<dbReference type="RefSeq" id="XP_001794408.1">
    <property type="nucleotide sequence ID" value="XM_001794356.1"/>
</dbReference>
<dbReference type="EMBL" id="CH445329">
    <property type="protein sequence ID" value="EAT89068.1"/>
    <property type="molecule type" value="Genomic_DNA"/>
</dbReference>
<dbReference type="Proteomes" id="UP000001055">
    <property type="component" value="Unassembled WGS sequence"/>
</dbReference>
<evidence type="ECO:0000313" key="1">
    <source>
        <dbReference type="EMBL" id="EAT89068.1"/>
    </source>
</evidence>
<dbReference type="KEGG" id="pno:SNOG_03863"/>
<organism evidence="1 2">
    <name type="scientific">Phaeosphaeria nodorum (strain SN15 / ATCC MYA-4574 / FGSC 10173)</name>
    <name type="common">Glume blotch fungus</name>
    <name type="synonym">Parastagonospora nodorum</name>
    <dbReference type="NCBI Taxonomy" id="321614"/>
    <lineage>
        <taxon>Eukaryota</taxon>
        <taxon>Fungi</taxon>
        <taxon>Dikarya</taxon>
        <taxon>Ascomycota</taxon>
        <taxon>Pezizomycotina</taxon>
        <taxon>Dothideomycetes</taxon>
        <taxon>Pleosporomycetidae</taxon>
        <taxon>Pleosporales</taxon>
        <taxon>Pleosporineae</taxon>
        <taxon>Phaeosphaeriaceae</taxon>
        <taxon>Parastagonospora</taxon>
    </lineage>
</organism>
<evidence type="ECO:0000313" key="2">
    <source>
        <dbReference type="Proteomes" id="UP000001055"/>
    </source>
</evidence>
<name>Q0UWK1_PHANO</name>
<dbReference type="AlphaFoldDB" id="Q0UWK1"/>
<gene>
    <name evidence="1" type="ORF">SNOG_03863</name>
</gene>
<reference evidence="2" key="1">
    <citation type="journal article" date="2007" name="Plant Cell">
        <title>Dothideomycete-plant interactions illuminated by genome sequencing and EST analysis of the wheat pathogen Stagonospora nodorum.</title>
        <authorList>
            <person name="Hane J.K."/>
            <person name="Lowe R.G."/>
            <person name="Solomon P.S."/>
            <person name="Tan K.C."/>
            <person name="Schoch C.L."/>
            <person name="Spatafora J.W."/>
            <person name="Crous P.W."/>
            <person name="Kodira C."/>
            <person name="Birren B.W."/>
            <person name="Galagan J.E."/>
            <person name="Torriani S.F."/>
            <person name="McDonald B.A."/>
            <person name="Oliver R.P."/>
        </authorList>
    </citation>
    <scope>NUCLEOTIDE SEQUENCE [LARGE SCALE GENOMIC DNA]</scope>
    <source>
        <strain evidence="2">SN15 / ATCC MYA-4574 / FGSC 10173</strain>
    </source>
</reference>